<evidence type="ECO:0008006" key="3">
    <source>
        <dbReference type="Google" id="ProtNLM"/>
    </source>
</evidence>
<protein>
    <recommendedName>
        <fullName evidence="3">DUF3224 domain-containing protein</fullName>
    </recommendedName>
</protein>
<dbReference type="Pfam" id="PF11528">
    <property type="entry name" value="DUF3224"/>
    <property type="match status" value="1"/>
</dbReference>
<sequence length="127" mass="14007">MVQVYTLTHHDKWEEDRSATTTPRVTPAHVTFNLPDVSGTSTVDYQMTYLPDGNASFIYTETVVVANFDGKKGSFITQGKGTWNGKEHKAEGTFEIVEGSGTDELKGIKGTGVQESSPYGYRFDVTF</sequence>
<evidence type="ECO:0000313" key="2">
    <source>
        <dbReference type="Proteomes" id="UP000027265"/>
    </source>
</evidence>
<dbReference type="InterPro" id="IPR021607">
    <property type="entry name" value="DUF3224"/>
</dbReference>
<keyword evidence="2" id="KW-1185">Reference proteome</keyword>
<dbReference type="InParanoid" id="A0A067PR27"/>
<name>A0A067PR27_9AGAM</name>
<accession>A0A067PR27</accession>
<dbReference type="AlphaFoldDB" id="A0A067PR27"/>
<reference evidence="2" key="1">
    <citation type="journal article" date="2014" name="Proc. Natl. Acad. Sci. U.S.A.">
        <title>Extensive sampling of basidiomycete genomes demonstrates inadequacy of the white-rot/brown-rot paradigm for wood decay fungi.</title>
        <authorList>
            <person name="Riley R."/>
            <person name="Salamov A.A."/>
            <person name="Brown D.W."/>
            <person name="Nagy L.G."/>
            <person name="Floudas D."/>
            <person name="Held B.W."/>
            <person name="Levasseur A."/>
            <person name="Lombard V."/>
            <person name="Morin E."/>
            <person name="Otillar R."/>
            <person name="Lindquist E.A."/>
            <person name="Sun H."/>
            <person name="LaButti K.M."/>
            <person name="Schmutz J."/>
            <person name="Jabbour D."/>
            <person name="Luo H."/>
            <person name="Baker S.E."/>
            <person name="Pisabarro A.G."/>
            <person name="Walton J.D."/>
            <person name="Blanchette R.A."/>
            <person name="Henrissat B."/>
            <person name="Martin F."/>
            <person name="Cullen D."/>
            <person name="Hibbett D.S."/>
            <person name="Grigoriev I.V."/>
        </authorList>
    </citation>
    <scope>NUCLEOTIDE SEQUENCE [LARGE SCALE GENOMIC DNA]</scope>
    <source>
        <strain evidence="2">MUCL 33604</strain>
    </source>
</reference>
<dbReference type="Proteomes" id="UP000027265">
    <property type="component" value="Unassembled WGS sequence"/>
</dbReference>
<dbReference type="Gene3D" id="2.40.350.10">
    <property type="entry name" value="SO1590-like"/>
    <property type="match status" value="1"/>
</dbReference>
<dbReference type="InterPro" id="IPR023159">
    <property type="entry name" value="SO1590-like_sf"/>
</dbReference>
<organism evidence="1 2">
    <name type="scientific">Jaapia argillacea MUCL 33604</name>
    <dbReference type="NCBI Taxonomy" id="933084"/>
    <lineage>
        <taxon>Eukaryota</taxon>
        <taxon>Fungi</taxon>
        <taxon>Dikarya</taxon>
        <taxon>Basidiomycota</taxon>
        <taxon>Agaricomycotina</taxon>
        <taxon>Agaricomycetes</taxon>
        <taxon>Agaricomycetidae</taxon>
        <taxon>Jaapiales</taxon>
        <taxon>Jaapiaceae</taxon>
        <taxon>Jaapia</taxon>
    </lineage>
</organism>
<dbReference type="EMBL" id="KL197720">
    <property type="protein sequence ID" value="KDQ57268.1"/>
    <property type="molecule type" value="Genomic_DNA"/>
</dbReference>
<dbReference type="HOGENOM" id="CLU_111671_0_0_1"/>
<gene>
    <name evidence="1" type="ORF">JAAARDRAFT_35898</name>
</gene>
<proteinExistence type="predicted"/>
<dbReference type="OrthoDB" id="5359218at2759"/>
<dbReference type="SUPFAM" id="SSF159238">
    <property type="entry name" value="SO1590-like"/>
    <property type="match status" value="1"/>
</dbReference>
<evidence type="ECO:0000313" key="1">
    <source>
        <dbReference type="EMBL" id="KDQ57268.1"/>
    </source>
</evidence>